<keyword evidence="2" id="KW-1185">Reference proteome</keyword>
<proteinExistence type="predicted"/>
<dbReference type="EMBL" id="CM046504">
    <property type="protein sequence ID" value="KAI8680484.1"/>
    <property type="molecule type" value="Genomic_DNA"/>
</dbReference>
<reference evidence="1" key="1">
    <citation type="submission" date="2022-06" db="EMBL/GenBank/DDBJ databases">
        <title>Fusarium solani species complex genomes reveal bases of compartmentalisation and animal pathogenesis.</title>
        <authorList>
            <person name="Tsai I.J."/>
        </authorList>
    </citation>
    <scope>NUCLEOTIDE SEQUENCE</scope>
    <source>
        <strain evidence="1">Fu6.1</strain>
    </source>
</reference>
<evidence type="ECO:0000313" key="1">
    <source>
        <dbReference type="EMBL" id="KAI8680484.1"/>
    </source>
</evidence>
<accession>A0ACC0RBF4</accession>
<evidence type="ECO:0000313" key="2">
    <source>
        <dbReference type="Proteomes" id="UP001065298"/>
    </source>
</evidence>
<comment type="caution">
    <text evidence="1">The sequence shown here is derived from an EMBL/GenBank/DDBJ whole genome shotgun (WGS) entry which is preliminary data.</text>
</comment>
<gene>
    <name evidence="1" type="ORF">NCS57_00329500</name>
</gene>
<protein>
    <submittedName>
        <fullName evidence="1">Homeobox and C2H2 transcription factor</fullName>
    </submittedName>
</protein>
<name>A0ACC0RBF4_9HYPO</name>
<dbReference type="Proteomes" id="UP001065298">
    <property type="component" value="Chromosome 2"/>
</dbReference>
<organism evidence="1 2">
    <name type="scientific">Fusarium keratoplasticum</name>
    <dbReference type="NCBI Taxonomy" id="1328300"/>
    <lineage>
        <taxon>Eukaryota</taxon>
        <taxon>Fungi</taxon>
        <taxon>Dikarya</taxon>
        <taxon>Ascomycota</taxon>
        <taxon>Pezizomycotina</taxon>
        <taxon>Sordariomycetes</taxon>
        <taxon>Hypocreomycetidae</taxon>
        <taxon>Hypocreales</taxon>
        <taxon>Nectriaceae</taxon>
        <taxon>Fusarium</taxon>
        <taxon>Fusarium solani species complex</taxon>
    </lineage>
</organism>
<keyword evidence="1" id="KW-0238">DNA-binding</keyword>
<sequence>MMDISSFDDWVETFDIDSVTSHVHPCNAVDETFFASPSTDDTCARAEPRPSTSQQQPSGCMLGNIAGLEHFGIPEKDDLLERSARYHRPPDTTKVAEPEWKPPPKIGTRFSSGSTRILKSWLADHQHQPYPTVADIELMRTRTGLARHQIVTWFRNARRQRKTQPMRPPTPLPRQPQAEFISRTPEPREQTLPFQDMNPLQRWQNSPPEHEPVAAYAIARAMSGLLGLNSTDGVSHSPEDAAPVVAGSWQDDSSASSAATSQLSSSLGSAWSDDSGPPCGRFDRRKLNKRRRRRNPATQCEIDSLKPLNAVCYTFQCTFCTESFKTKHNWQRHENSMHLSLEQWGCSPQGPTFRNVDGNIACAFCGQLDPDHDHVMKHNYATCYKRCPEERVFYRKDHLQQHLKLVHEATFMECPMKQWRREMQDLRSRCGFCELVMDTWADRIDHLADHFKQGKSMADWKGDWGFDDHVLDMVENSIPPYLIYYERNSPWPFTTLQGPVETPVSAYELIKTELDYWMNHANRGRGLPSVQDLQYESCCIILGSEILSKQPGEPPTSWLRDLLMSSPEMVQKARIRPTKSSLKTRITQLKIHGKNDIFENCSAEARLRSFADTSRSEGVMIGHVELQLEASNIVASMESCSPKPSAIFSRFLDSLIFASTEWLLPFRNRANLGWEGSVSELASMIQVPELGSLTGDSVSTTLTFQDPIPCPVNDGAGPILAAYFQDDSNCYRRLTRELSGYVSSTLSPHNPTRHFPSDEELQHQARWIMFDNDDPWNQTPADNPNWLRDFKRTIGLIPAGSV</sequence>
<keyword evidence="1" id="KW-0371">Homeobox</keyword>